<sequence>MGMGMKRRRVLMAMAGGVAGAAVPVRAQGMAGEAAGDRSALPSGAEDRRYLLGLLERMATPVLSRMARGRLQQEWTPELSPTWDKRDPKVAYMEAFARLIDGIAPWLALPDTDDAEGRLRRTLREQAVQSYVHSVDPASPDRLGWEGHGQALVDSAYFTSALLRAPKTLWEPLDTKTKQRIVAVIKGLRRISPPYQNWLLFAAMNEAFLFSIGEDWDPMRVDMTVKLFAGDWYVGDGWYGDGERFHFDYYNSYVIHPMMVQVLEVLSRGNPSFNNLKPAEAFKQARHRMQRYGEHLERMIGPDGAYAAIGRSLTYRIAAHQVLGVLAWRGWLPETLPGPQVRAATVMAARRVFADPSNFNADGFLTIGFTRAQPTLGDWYSNAGSMYIASEGLVALGRPASDPFWTGAAMPWTMRRAYAGQDFRKDYPVDY</sequence>
<reference evidence="3 6" key="2">
    <citation type="submission" date="2019-12" db="EMBL/GenBank/DDBJ databases">
        <authorList>
            <person name="Zheng J."/>
        </authorList>
    </citation>
    <scope>NUCLEOTIDE SEQUENCE [LARGE SCALE GENOMIC DNA]</scope>
    <source>
        <strain evidence="3 6">DSM 27347</strain>
    </source>
</reference>
<dbReference type="PANTHER" id="PTHR35339:SF3">
    <property type="entry name" value="DUF2264 DOMAIN-CONTAINING PROTEIN"/>
    <property type="match status" value="1"/>
</dbReference>
<evidence type="ECO:0000313" key="5">
    <source>
        <dbReference type="Proteomes" id="UP000323502"/>
    </source>
</evidence>
<evidence type="ECO:0000313" key="3">
    <source>
        <dbReference type="EMBL" id="MWC43898.1"/>
    </source>
</evidence>
<keyword evidence="1" id="KW-0732">Signal</keyword>
<dbReference type="Proteomes" id="UP000436801">
    <property type="component" value="Unassembled WGS sequence"/>
</dbReference>
<evidence type="ECO:0000313" key="6">
    <source>
        <dbReference type="Proteomes" id="UP000436801"/>
    </source>
</evidence>
<feature type="chain" id="PRO_5036019144" evidence="1">
    <location>
        <begin position="28"/>
        <end position="431"/>
    </location>
</feature>
<dbReference type="AlphaFoldDB" id="A0A1G7JFM3"/>
<dbReference type="InterPro" id="IPR006311">
    <property type="entry name" value="TAT_signal"/>
</dbReference>
<dbReference type="PIRSF" id="PIRSF014753">
    <property type="entry name" value="UCP014753"/>
    <property type="match status" value="1"/>
</dbReference>
<evidence type="ECO:0000256" key="1">
    <source>
        <dbReference type="SAM" id="SignalP"/>
    </source>
</evidence>
<evidence type="ECO:0000259" key="2">
    <source>
        <dbReference type="Pfam" id="PF10022"/>
    </source>
</evidence>
<dbReference type="Pfam" id="PF10022">
    <property type="entry name" value="DUF2264"/>
    <property type="match status" value="1"/>
</dbReference>
<keyword evidence="5" id="KW-1185">Reference proteome</keyword>
<dbReference type="RefSeq" id="WP_149681920.1">
    <property type="nucleotide sequence ID" value="NZ_JACIEY010000001.1"/>
</dbReference>
<evidence type="ECO:0000313" key="4">
    <source>
        <dbReference type="EMBL" id="SDF23693.1"/>
    </source>
</evidence>
<feature type="signal peptide" evidence="1">
    <location>
        <begin position="1"/>
        <end position="27"/>
    </location>
</feature>
<gene>
    <name evidence="3" type="ORF">GQR91_09575</name>
    <name evidence="4" type="ORF">SAMN05216557_102619</name>
</gene>
<feature type="domain" description="DUF2264" evidence="2">
    <location>
        <begin position="47"/>
        <end position="412"/>
    </location>
</feature>
<dbReference type="InterPro" id="IPR049349">
    <property type="entry name" value="DUF2264_N"/>
</dbReference>
<organism evidence="4 5">
    <name type="scientific">Sphingomonas carotinifaciens</name>
    <dbReference type="NCBI Taxonomy" id="1166323"/>
    <lineage>
        <taxon>Bacteria</taxon>
        <taxon>Pseudomonadati</taxon>
        <taxon>Pseudomonadota</taxon>
        <taxon>Alphaproteobacteria</taxon>
        <taxon>Sphingomonadales</taxon>
        <taxon>Sphingomonadaceae</taxon>
        <taxon>Sphingomonas</taxon>
    </lineage>
</organism>
<dbReference type="InterPro" id="IPR016624">
    <property type="entry name" value="UCP014753"/>
</dbReference>
<proteinExistence type="predicted"/>
<reference evidence="4 5" key="1">
    <citation type="submission" date="2016-10" db="EMBL/GenBank/DDBJ databases">
        <authorList>
            <person name="Varghese N."/>
            <person name="Submissions S."/>
        </authorList>
    </citation>
    <scope>NUCLEOTIDE SEQUENCE [LARGE SCALE GENOMIC DNA]</scope>
    <source>
        <strain evidence="4 5">S7-754</strain>
    </source>
</reference>
<dbReference type="PANTHER" id="PTHR35339">
    <property type="entry name" value="LINALOOL DEHYDRATASE_ISOMERASE DOMAIN-CONTAINING PROTEIN"/>
    <property type="match status" value="1"/>
</dbReference>
<dbReference type="EMBL" id="FNBI01000002">
    <property type="protein sequence ID" value="SDF23693.1"/>
    <property type="molecule type" value="Genomic_DNA"/>
</dbReference>
<dbReference type="EMBL" id="WSUT01000005">
    <property type="protein sequence ID" value="MWC43898.1"/>
    <property type="molecule type" value="Genomic_DNA"/>
</dbReference>
<dbReference type="OrthoDB" id="9813465at2"/>
<dbReference type="Proteomes" id="UP000323502">
    <property type="component" value="Unassembled WGS sequence"/>
</dbReference>
<protein>
    <submittedName>
        <fullName evidence="3">DUF2264 domain-containing protein</fullName>
    </submittedName>
</protein>
<dbReference type="PROSITE" id="PS51318">
    <property type="entry name" value="TAT"/>
    <property type="match status" value="1"/>
</dbReference>
<accession>A0A1G7JFM3</accession>
<name>A0A1G7JFM3_9SPHN</name>